<reference evidence="10" key="1">
    <citation type="journal article" date="2013" name="Genetics">
        <title>The draft genome and transcriptome of Panagrellus redivivus are shaped by the harsh demands of a free-living lifestyle.</title>
        <authorList>
            <person name="Srinivasan J."/>
            <person name="Dillman A.R."/>
            <person name="Macchietto M.G."/>
            <person name="Heikkinen L."/>
            <person name="Lakso M."/>
            <person name="Fracchia K.M."/>
            <person name="Antoshechkin I."/>
            <person name="Mortazavi A."/>
            <person name="Wong G."/>
            <person name="Sternberg P.W."/>
        </authorList>
    </citation>
    <scope>NUCLEOTIDE SEQUENCE [LARGE SCALE GENOMIC DNA]</scope>
    <source>
        <strain evidence="10">MT8872</strain>
    </source>
</reference>
<evidence type="ECO:0000256" key="2">
    <source>
        <dbReference type="ARBA" id="ARBA00022527"/>
    </source>
</evidence>
<keyword evidence="2" id="KW-0723">Serine/threonine-protein kinase</keyword>
<dbReference type="PROSITE" id="PS00108">
    <property type="entry name" value="PROTEIN_KINASE_ST"/>
    <property type="match status" value="1"/>
</dbReference>
<dbReference type="WBParaSite" id="Pan_g15175.t1">
    <property type="protein sequence ID" value="Pan_g15175.t1"/>
    <property type="gene ID" value="Pan_g15175"/>
</dbReference>
<evidence type="ECO:0000313" key="11">
    <source>
        <dbReference type="WBParaSite" id="Pan_g15175.t1"/>
    </source>
</evidence>
<dbReference type="AlphaFoldDB" id="A0A7E4V1U5"/>
<feature type="binding site" evidence="7">
    <location>
        <position position="67"/>
    </location>
    <ligand>
        <name>ATP</name>
        <dbReference type="ChEBI" id="CHEBI:30616"/>
    </ligand>
</feature>
<feature type="compositionally biased region" description="Basic residues" evidence="8">
    <location>
        <begin position="512"/>
        <end position="521"/>
    </location>
</feature>
<dbReference type="GO" id="GO:0007254">
    <property type="term" value="P:JNK cascade"/>
    <property type="evidence" value="ECO:0007669"/>
    <property type="project" value="TreeGrafter"/>
</dbReference>
<feature type="compositionally biased region" description="Polar residues" evidence="8">
    <location>
        <begin position="414"/>
        <end position="425"/>
    </location>
</feature>
<evidence type="ECO:0000259" key="9">
    <source>
        <dbReference type="PROSITE" id="PS50011"/>
    </source>
</evidence>
<organism evidence="10 11">
    <name type="scientific">Panagrellus redivivus</name>
    <name type="common">Microworm</name>
    <dbReference type="NCBI Taxonomy" id="6233"/>
    <lineage>
        <taxon>Eukaryota</taxon>
        <taxon>Metazoa</taxon>
        <taxon>Ecdysozoa</taxon>
        <taxon>Nematoda</taxon>
        <taxon>Chromadorea</taxon>
        <taxon>Rhabditida</taxon>
        <taxon>Tylenchina</taxon>
        <taxon>Panagrolaimomorpha</taxon>
        <taxon>Panagrolaimoidea</taxon>
        <taxon>Panagrolaimidae</taxon>
        <taxon>Panagrellus</taxon>
    </lineage>
</organism>
<dbReference type="InterPro" id="IPR008271">
    <property type="entry name" value="Ser/Thr_kinase_AS"/>
</dbReference>
<dbReference type="Proteomes" id="UP000492821">
    <property type="component" value="Unassembled WGS sequence"/>
</dbReference>
<keyword evidence="6 7" id="KW-0067">ATP-binding</keyword>
<comment type="similarity">
    <text evidence="1">Belongs to the protein kinase superfamily. STE Ser/Thr protein kinase family. MAP kinase kinase kinase subfamily.</text>
</comment>
<evidence type="ECO:0000313" key="10">
    <source>
        <dbReference type="Proteomes" id="UP000492821"/>
    </source>
</evidence>
<keyword evidence="10" id="KW-1185">Reference proteome</keyword>
<evidence type="ECO:0000256" key="1">
    <source>
        <dbReference type="ARBA" id="ARBA00006529"/>
    </source>
</evidence>
<sequence length="534" mass="58894">MRAPDRQQSNESSSSDPSSRRYDEDAGFECIDNLNEINYGTGHRKLGHGTYGTVIPVTFRGRAVALKQFNSIDDYHDARKEAKVIHGLKHEHIIELYAYIRAPDTVGLLLELMSGGSLFELLHKHSNIHYYADHALGWACQAANALTFMHSKHYLHRDLKPSNMLLSEDFLLLKICDFGTTDIQKSIMTDYKGSAAYMAPEVFRGGHYDFKCDIYSFGITLWEILSRTNPVESGGATNPLAILWQAHSKIRPPKILNIPAPLDDLISRCWDDEPSKRPMSEEIEQILEIMMELYGNSYQPLIDLTTGLPAHAASGLSLHNHSAPSNLDSMSGTTTPSAPPTDFDDRRHPPPVPPRPALITTHRRGNSHDLRSPSAYSTNIGMSPTINNYPPPPPSYGSPTPPPYPSGPVPFSPRRTNPTHSHNTPPSVPYGFNINNPLPPGPVYQPLPYPVPQPPGHGGHLQAPGPSGSVQPDVGWRSPTEPAPHPEYGLGNGYSDSGNSSPNGSSVYPPKDKRKKSHCRSHGFLKVIKDFTKQ</sequence>
<keyword evidence="3" id="KW-0808">Transferase</keyword>
<dbReference type="PROSITE" id="PS50011">
    <property type="entry name" value="PROTEIN_KINASE_DOM"/>
    <property type="match status" value="1"/>
</dbReference>
<feature type="region of interest" description="Disordered" evidence="8">
    <location>
        <begin position="319"/>
        <end position="521"/>
    </location>
</feature>
<dbReference type="GO" id="GO:0005524">
    <property type="term" value="F:ATP binding"/>
    <property type="evidence" value="ECO:0007669"/>
    <property type="project" value="UniProtKB-UniRule"/>
</dbReference>
<dbReference type="GO" id="GO:0006950">
    <property type="term" value="P:response to stress"/>
    <property type="evidence" value="ECO:0007669"/>
    <property type="project" value="UniProtKB-ARBA"/>
</dbReference>
<dbReference type="InterPro" id="IPR011009">
    <property type="entry name" value="Kinase-like_dom_sf"/>
</dbReference>
<evidence type="ECO:0000256" key="4">
    <source>
        <dbReference type="ARBA" id="ARBA00022741"/>
    </source>
</evidence>
<name>A0A7E4V1U5_PANRE</name>
<reference evidence="11" key="2">
    <citation type="submission" date="2020-10" db="UniProtKB">
        <authorList>
            <consortium name="WormBaseParasite"/>
        </authorList>
    </citation>
    <scope>IDENTIFICATION</scope>
</reference>
<dbReference type="Gene3D" id="1.10.510.10">
    <property type="entry name" value="Transferase(Phosphotransferase) domain 1"/>
    <property type="match status" value="1"/>
</dbReference>
<evidence type="ECO:0000256" key="7">
    <source>
        <dbReference type="PROSITE-ProRule" id="PRU10141"/>
    </source>
</evidence>
<feature type="region of interest" description="Disordered" evidence="8">
    <location>
        <begin position="1"/>
        <end position="23"/>
    </location>
</feature>
<feature type="compositionally biased region" description="Polar residues" evidence="8">
    <location>
        <begin position="319"/>
        <end position="336"/>
    </location>
</feature>
<dbReference type="PRINTS" id="PR00109">
    <property type="entry name" value="TYRKINASE"/>
</dbReference>
<dbReference type="InterPro" id="IPR000719">
    <property type="entry name" value="Prot_kinase_dom"/>
</dbReference>
<accession>A0A7E4V1U5</accession>
<feature type="compositionally biased region" description="Pro residues" evidence="8">
    <location>
        <begin position="437"/>
        <end position="455"/>
    </location>
</feature>
<dbReference type="InterPro" id="IPR017441">
    <property type="entry name" value="Protein_kinase_ATP_BS"/>
</dbReference>
<feature type="compositionally biased region" description="Low complexity" evidence="8">
    <location>
        <begin position="1"/>
        <end position="17"/>
    </location>
</feature>
<dbReference type="GO" id="GO:0019899">
    <property type="term" value="F:enzyme binding"/>
    <property type="evidence" value="ECO:0007669"/>
    <property type="project" value="UniProtKB-ARBA"/>
</dbReference>
<dbReference type="PROSITE" id="PS00107">
    <property type="entry name" value="PROTEIN_KINASE_ATP"/>
    <property type="match status" value="1"/>
</dbReference>
<evidence type="ECO:0000256" key="8">
    <source>
        <dbReference type="SAM" id="MobiDB-lite"/>
    </source>
</evidence>
<proteinExistence type="inferred from homology"/>
<dbReference type="PANTHER" id="PTHR46716">
    <property type="entry name" value="MITOGEN-ACTIVATED PROTEIN KINASE KINASE KINASE 7"/>
    <property type="match status" value="1"/>
</dbReference>
<dbReference type="SUPFAM" id="SSF56112">
    <property type="entry name" value="Protein kinase-like (PK-like)"/>
    <property type="match status" value="1"/>
</dbReference>
<feature type="domain" description="Protein kinase" evidence="9">
    <location>
        <begin position="40"/>
        <end position="302"/>
    </location>
</feature>
<feature type="compositionally biased region" description="Low complexity" evidence="8">
    <location>
        <begin position="493"/>
        <end position="509"/>
    </location>
</feature>
<dbReference type="Pfam" id="PF00069">
    <property type="entry name" value="Pkinase"/>
    <property type="match status" value="1"/>
</dbReference>
<dbReference type="GO" id="GO:0004709">
    <property type="term" value="F:MAP kinase kinase kinase activity"/>
    <property type="evidence" value="ECO:0007669"/>
    <property type="project" value="TreeGrafter"/>
</dbReference>
<dbReference type="InterPro" id="IPR001245">
    <property type="entry name" value="Ser-Thr/Tyr_kinase_cat_dom"/>
</dbReference>
<keyword evidence="4 7" id="KW-0547">Nucleotide-binding</keyword>
<dbReference type="PANTHER" id="PTHR46716:SF1">
    <property type="entry name" value="MITOGEN-ACTIVATED PROTEIN KINASE KINASE KINASE 7"/>
    <property type="match status" value="1"/>
</dbReference>
<dbReference type="GO" id="GO:0006955">
    <property type="term" value="P:immune response"/>
    <property type="evidence" value="ECO:0007669"/>
    <property type="project" value="TreeGrafter"/>
</dbReference>
<evidence type="ECO:0000256" key="6">
    <source>
        <dbReference type="ARBA" id="ARBA00022840"/>
    </source>
</evidence>
<dbReference type="SMART" id="SM00220">
    <property type="entry name" value="S_TKc"/>
    <property type="match status" value="1"/>
</dbReference>
<dbReference type="GO" id="GO:0043123">
    <property type="term" value="P:positive regulation of canonical NF-kappaB signal transduction"/>
    <property type="evidence" value="ECO:0007669"/>
    <property type="project" value="TreeGrafter"/>
</dbReference>
<protein>
    <submittedName>
        <fullName evidence="11">Mitogen-activated protein kinase kinase kinase</fullName>
    </submittedName>
</protein>
<dbReference type="Gene3D" id="3.30.200.20">
    <property type="entry name" value="Phosphorylase Kinase, domain 1"/>
    <property type="match status" value="1"/>
</dbReference>
<evidence type="ECO:0000256" key="5">
    <source>
        <dbReference type="ARBA" id="ARBA00022777"/>
    </source>
</evidence>
<evidence type="ECO:0000256" key="3">
    <source>
        <dbReference type="ARBA" id="ARBA00022679"/>
    </source>
</evidence>
<feature type="compositionally biased region" description="Pro residues" evidence="8">
    <location>
        <begin position="389"/>
        <end position="411"/>
    </location>
</feature>
<keyword evidence="5" id="KW-0418">Kinase</keyword>